<reference evidence="1 2" key="1">
    <citation type="journal article" date="2014" name="Genome Biol. Evol.">
        <title>The genome of the myxosporean Thelohanellus kitauei shows adaptations to nutrient acquisition within its fish host.</title>
        <authorList>
            <person name="Yang Y."/>
            <person name="Xiong J."/>
            <person name="Zhou Z."/>
            <person name="Huo F."/>
            <person name="Miao W."/>
            <person name="Ran C."/>
            <person name="Liu Y."/>
            <person name="Zhang J."/>
            <person name="Feng J."/>
            <person name="Wang M."/>
            <person name="Wang M."/>
            <person name="Wang L."/>
            <person name="Yao B."/>
        </authorList>
    </citation>
    <scope>NUCLEOTIDE SEQUENCE [LARGE SCALE GENOMIC DNA]</scope>
    <source>
        <strain evidence="1">Wuqing</strain>
    </source>
</reference>
<proteinExistence type="predicted"/>
<dbReference type="EMBL" id="JWZT01002790">
    <property type="protein sequence ID" value="KII68573.1"/>
    <property type="molecule type" value="Genomic_DNA"/>
</dbReference>
<evidence type="ECO:0008006" key="3">
    <source>
        <dbReference type="Google" id="ProtNLM"/>
    </source>
</evidence>
<evidence type="ECO:0000313" key="1">
    <source>
        <dbReference type="EMBL" id="KII68573.1"/>
    </source>
</evidence>
<dbReference type="OrthoDB" id="7744248at2759"/>
<gene>
    <name evidence="1" type="ORF">RF11_08704</name>
</gene>
<evidence type="ECO:0000313" key="2">
    <source>
        <dbReference type="Proteomes" id="UP000031668"/>
    </source>
</evidence>
<comment type="caution">
    <text evidence="1">The sequence shown here is derived from an EMBL/GenBank/DDBJ whole genome shotgun (WGS) entry which is preliminary data.</text>
</comment>
<accession>A0A0C2JH29</accession>
<name>A0A0C2JH29_THEKT</name>
<protein>
    <recommendedName>
        <fullName evidence="3">Tc1-like transposase DDE domain-containing protein</fullName>
    </recommendedName>
</protein>
<organism evidence="1 2">
    <name type="scientific">Thelohanellus kitauei</name>
    <name type="common">Myxosporean</name>
    <dbReference type="NCBI Taxonomy" id="669202"/>
    <lineage>
        <taxon>Eukaryota</taxon>
        <taxon>Metazoa</taxon>
        <taxon>Cnidaria</taxon>
        <taxon>Myxozoa</taxon>
        <taxon>Myxosporea</taxon>
        <taxon>Bivalvulida</taxon>
        <taxon>Platysporina</taxon>
        <taxon>Myxobolidae</taxon>
        <taxon>Thelohanellus</taxon>
    </lineage>
</organism>
<sequence length="99" mass="11585">MDCIPSVLEEIVFTGFNIHILKKDLKNLTVIMGTEQEFTFMDNVRFIHENLDYNDTYPYDIQYHPRYSSFLNPVEEGYSQLISLLQGDNVPTRVTDLGY</sequence>
<dbReference type="Proteomes" id="UP000031668">
    <property type="component" value="Unassembled WGS sequence"/>
</dbReference>
<keyword evidence="2" id="KW-1185">Reference proteome</keyword>
<dbReference type="AlphaFoldDB" id="A0A0C2JH29"/>